<protein>
    <submittedName>
        <fullName evidence="2">Acetyltransferase (GNAT) family protein</fullName>
    </submittedName>
</protein>
<proteinExistence type="predicted"/>
<keyword evidence="2" id="KW-0808">Transferase</keyword>
<gene>
    <name evidence="2" type="ORF">EDD31_1424</name>
</gene>
<reference evidence="2 3" key="1">
    <citation type="submission" date="2018-11" db="EMBL/GenBank/DDBJ databases">
        <title>Sequencing the genomes of 1000 actinobacteria strains.</title>
        <authorList>
            <person name="Klenk H.-P."/>
        </authorList>
    </citation>
    <scope>NUCLEOTIDE SEQUENCE [LARGE SCALE GENOMIC DNA]</scope>
    <source>
        <strain evidence="2 3">DSM 11294</strain>
    </source>
</reference>
<evidence type="ECO:0000313" key="3">
    <source>
        <dbReference type="Proteomes" id="UP000280668"/>
    </source>
</evidence>
<accession>A0A3N2BCT8</accession>
<dbReference type="GO" id="GO:0016747">
    <property type="term" value="F:acyltransferase activity, transferring groups other than amino-acyl groups"/>
    <property type="evidence" value="ECO:0007669"/>
    <property type="project" value="InterPro"/>
</dbReference>
<organism evidence="2 3">
    <name type="scientific">Bogoriella caseilytica</name>
    <dbReference type="NCBI Taxonomy" id="56055"/>
    <lineage>
        <taxon>Bacteria</taxon>
        <taxon>Bacillati</taxon>
        <taxon>Actinomycetota</taxon>
        <taxon>Actinomycetes</taxon>
        <taxon>Micrococcales</taxon>
        <taxon>Bogoriellaceae</taxon>
        <taxon>Bogoriella</taxon>
    </lineage>
</organism>
<dbReference type="Proteomes" id="UP000280668">
    <property type="component" value="Unassembled WGS sequence"/>
</dbReference>
<dbReference type="Gene3D" id="3.40.630.30">
    <property type="match status" value="1"/>
</dbReference>
<evidence type="ECO:0000313" key="2">
    <source>
        <dbReference type="EMBL" id="ROR73058.1"/>
    </source>
</evidence>
<evidence type="ECO:0000259" key="1">
    <source>
        <dbReference type="PROSITE" id="PS51186"/>
    </source>
</evidence>
<dbReference type="RefSeq" id="WP_170163228.1">
    <property type="nucleotide sequence ID" value="NZ_RKHK01000001.1"/>
</dbReference>
<dbReference type="SUPFAM" id="SSF55729">
    <property type="entry name" value="Acyl-CoA N-acyltransferases (Nat)"/>
    <property type="match status" value="2"/>
</dbReference>
<feature type="domain" description="N-acetyltransferase" evidence="1">
    <location>
        <begin position="22"/>
        <end position="196"/>
    </location>
</feature>
<dbReference type="InterPro" id="IPR016181">
    <property type="entry name" value="Acyl_CoA_acyltransferase"/>
</dbReference>
<dbReference type="InterPro" id="IPR000182">
    <property type="entry name" value="GNAT_dom"/>
</dbReference>
<name>A0A3N2BCT8_9MICO</name>
<dbReference type="CDD" id="cd04301">
    <property type="entry name" value="NAT_SF"/>
    <property type="match status" value="1"/>
</dbReference>
<dbReference type="EMBL" id="RKHK01000001">
    <property type="protein sequence ID" value="ROR73058.1"/>
    <property type="molecule type" value="Genomic_DNA"/>
</dbReference>
<sequence>MNADFRILEVRLPESADGPPPPVVRAAEEMDVEHQMALLGHRDLATPAESAFPQWIDQRTYRKIYFAAVPTSVDGEPGRAAEVLGIGAMLLPLTDNVNNVITWVMVRAAHRHLGLGSALVTAIKERARQEQRSVLQGWVEGREPQAGEEALVPPTQSGALAVDASARFAQRHGFQLEQVERHSTLHLPVPVEAPGRSPDEQLEAWCEEARGKAGADYRLLQWQDTTPEQYLEAMAALYQRMSVDVPSGGLAIEEENWDAERVRLIDERLEKARRGYVQTVVEHVPTGQLVAFTLIVAPHGQPYAFQEETLVHGDHRGKRLGLWVKAANLQYLGRVLPGVERIHTWNADENGYMLSINVRMGFRVASLEGAWQAKLETPLST</sequence>
<dbReference type="AlphaFoldDB" id="A0A3N2BCT8"/>
<comment type="caution">
    <text evidence="2">The sequence shown here is derived from an EMBL/GenBank/DDBJ whole genome shotgun (WGS) entry which is preliminary data.</text>
</comment>
<keyword evidence="3" id="KW-1185">Reference proteome</keyword>
<dbReference type="PROSITE" id="PS51186">
    <property type="entry name" value="GNAT"/>
    <property type="match status" value="1"/>
</dbReference>